<evidence type="ECO:0000313" key="2">
    <source>
        <dbReference type="EMBL" id="QGZ90376.1"/>
    </source>
</evidence>
<feature type="chain" id="PRO_5032738415" evidence="1">
    <location>
        <begin position="36"/>
        <end position="340"/>
    </location>
</feature>
<evidence type="ECO:0000313" key="3">
    <source>
        <dbReference type="Proteomes" id="UP000438345"/>
    </source>
</evidence>
<protein>
    <submittedName>
        <fullName evidence="2">PEP-CTERM sorting domain-containing protein</fullName>
    </submittedName>
</protein>
<feature type="signal peptide" evidence="1">
    <location>
        <begin position="1"/>
        <end position="35"/>
    </location>
</feature>
<dbReference type="InterPro" id="IPR013424">
    <property type="entry name" value="Ice-binding_C"/>
</dbReference>
<evidence type="ECO:0000256" key="1">
    <source>
        <dbReference type="SAM" id="SignalP"/>
    </source>
</evidence>
<reference evidence="2 3" key="1">
    <citation type="submission" date="2019-12" db="EMBL/GenBank/DDBJ databases">
        <title>Complete genome sequence of Microcystis aeruginosa strain FD4.</title>
        <authorList>
            <person name="Urakawa H."/>
        </authorList>
    </citation>
    <scope>NUCLEOTIDE SEQUENCE [LARGE SCALE GENOMIC DNA]</scope>
    <source>
        <strain evidence="2 3">FD4</strain>
    </source>
</reference>
<dbReference type="RefSeq" id="WP_158200328.1">
    <property type="nucleotide sequence ID" value="NZ_CP046973.1"/>
</dbReference>
<proteinExistence type="predicted"/>
<accession>A0A857D4B4</accession>
<dbReference type="EMBL" id="CP046973">
    <property type="protein sequence ID" value="QGZ90376.1"/>
    <property type="molecule type" value="Genomic_DNA"/>
</dbReference>
<dbReference type="AlphaFoldDB" id="A0A857D4B4"/>
<organism evidence="2 3">
    <name type="scientific">Microcystis aeruginosa FD4</name>
    <dbReference type="NCBI Taxonomy" id="2686288"/>
    <lineage>
        <taxon>Bacteria</taxon>
        <taxon>Bacillati</taxon>
        <taxon>Cyanobacteriota</taxon>
        <taxon>Cyanophyceae</taxon>
        <taxon>Oscillatoriophycideae</taxon>
        <taxon>Chroococcales</taxon>
        <taxon>Microcystaceae</taxon>
        <taxon>Microcystis</taxon>
    </lineage>
</organism>
<dbReference type="NCBIfam" id="TIGR02595">
    <property type="entry name" value="PEP_CTERM"/>
    <property type="match status" value="1"/>
</dbReference>
<gene>
    <name evidence="2" type="ORF">GQR42_13335</name>
</gene>
<sequence length="340" mass="34857">MNAKLKNSAFDKLKLAPIALAAGVGMMLAAAPAQAAVTSLTQTVTQGGVVYSNISNSIVFSPLPVLPGATGSNAYGISSATTVGGRADAVDGFAGITVNGAAFNQPNFQVDLTTTGAGTFVNTINPVNLGGINTSLDYFMSASSPTLRVFGTFTNTTANPLSAAIAYGGRLGCDNDCTIEDSSTGDNTFQSALDRWFITSDGPSDFAPFVTFVRFGPGGQLASSTPAVPGEDFNGALDNFGDIWTLSLASGETKSLMWFANFNDSLAEAQAGTSVFNNLSTLDTAGLLEGLSPTQIGAIANWAPQQPPAATPEPSSLIGLGSLLGFGLLSKIKRRNQKKA</sequence>
<keyword evidence="1" id="KW-0732">Signal</keyword>
<dbReference type="Proteomes" id="UP000438345">
    <property type="component" value="Chromosome"/>
</dbReference>
<name>A0A857D4B4_MICAE</name>